<dbReference type="InterPro" id="IPR015943">
    <property type="entry name" value="WD40/YVTN_repeat-like_dom_sf"/>
</dbReference>
<dbReference type="PRINTS" id="PR00320">
    <property type="entry name" value="GPROTEINBRPT"/>
</dbReference>
<dbReference type="SUPFAM" id="SSF141571">
    <property type="entry name" value="Pentapeptide repeat-like"/>
    <property type="match status" value="1"/>
</dbReference>
<dbReference type="InterPro" id="IPR020472">
    <property type="entry name" value="WD40_PAC1"/>
</dbReference>
<name>A0A1R2CMB4_9CILI</name>
<dbReference type="EMBL" id="MPUH01000109">
    <property type="protein sequence ID" value="OMJ90157.1"/>
    <property type="molecule type" value="Genomic_DNA"/>
</dbReference>
<dbReference type="PANTHER" id="PTHR22847">
    <property type="entry name" value="WD40 REPEAT PROTEIN"/>
    <property type="match status" value="1"/>
</dbReference>
<dbReference type="SMART" id="SM00320">
    <property type="entry name" value="WD40"/>
    <property type="match status" value="5"/>
</dbReference>
<dbReference type="Proteomes" id="UP000187209">
    <property type="component" value="Unassembled WGS sequence"/>
</dbReference>
<feature type="repeat" description="WD" evidence="3">
    <location>
        <begin position="301"/>
        <end position="342"/>
    </location>
</feature>
<evidence type="ECO:0000256" key="1">
    <source>
        <dbReference type="ARBA" id="ARBA00022574"/>
    </source>
</evidence>
<evidence type="ECO:0000313" key="4">
    <source>
        <dbReference type="EMBL" id="OMJ90157.1"/>
    </source>
</evidence>
<reference evidence="4 5" key="1">
    <citation type="submission" date="2016-11" db="EMBL/GenBank/DDBJ databases">
        <title>The macronuclear genome of Stentor coeruleus: a giant cell with tiny introns.</title>
        <authorList>
            <person name="Slabodnick M."/>
            <person name="Ruby J.G."/>
            <person name="Reiff S.B."/>
            <person name="Swart E.C."/>
            <person name="Gosai S."/>
            <person name="Prabakaran S."/>
            <person name="Witkowska E."/>
            <person name="Larue G.E."/>
            <person name="Fisher S."/>
            <person name="Freeman R.M."/>
            <person name="Gunawardena J."/>
            <person name="Chu W."/>
            <person name="Stover N.A."/>
            <person name="Gregory B.D."/>
            <person name="Nowacki M."/>
            <person name="Derisi J."/>
            <person name="Roy S.W."/>
            <person name="Marshall W.F."/>
            <person name="Sood P."/>
        </authorList>
    </citation>
    <scope>NUCLEOTIDE SEQUENCE [LARGE SCALE GENOMIC DNA]</scope>
    <source>
        <strain evidence="4">WM001</strain>
    </source>
</reference>
<dbReference type="PROSITE" id="PS50294">
    <property type="entry name" value="WD_REPEATS_REGION"/>
    <property type="match status" value="3"/>
</dbReference>
<proteinExistence type="predicted"/>
<protein>
    <submittedName>
        <fullName evidence="4">Uncharacterized protein</fullName>
    </submittedName>
</protein>
<dbReference type="SUPFAM" id="SSF50978">
    <property type="entry name" value="WD40 repeat-like"/>
    <property type="match status" value="1"/>
</dbReference>
<dbReference type="GO" id="GO:1990234">
    <property type="term" value="C:transferase complex"/>
    <property type="evidence" value="ECO:0007669"/>
    <property type="project" value="UniProtKB-ARBA"/>
</dbReference>
<dbReference type="Gene3D" id="2.130.10.10">
    <property type="entry name" value="YVTN repeat-like/Quinoprotein amine dehydrogenase"/>
    <property type="match status" value="1"/>
</dbReference>
<dbReference type="InterPro" id="IPR036322">
    <property type="entry name" value="WD40_repeat_dom_sf"/>
</dbReference>
<keyword evidence="2" id="KW-0677">Repeat</keyword>
<organism evidence="4 5">
    <name type="scientific">Stentor coeruleus</name>
    <dbReference type="NCBI Taxonomy" id="5963"/>
    <lineage>
        <taxon>Eukaryota</taxon>
        <taxon>Sar</taxon>
        <taxon>Alveolata</taxon>
        <taxon>Ciliophora</taxon>
        <taxon>Postciliodesmatophora</taxon>
        <taxon>Heterotrichea</taxon>
        <taxon>Heterotrichida</taxon>
        <taxon>Stentoridae</taxon>
        <taxon>Stentor</taxon>
    </lineage>
</organism>
<evidence type="ECO:0000256" key="2">
    <source>
        <dbReference type="ARBA" id="ARBA00022737"/>
    </source>
</evidence>
<dbReference type="PANTHER" id="PTHR22847:SF637">
    <property type="entry name" value="WD REPEAT DOMAIN 5B"/>
    <property type="match status" value="1"/>
</dbReference>
<dbReference type="Pfam" id="PF00400">
    <property type="entry name" value="WD40"/>
    <property type="match status" value="3"/>
</dbReference>
<gene>
    <name evidence="4" type="ORF">SteCoe_7551</name>
</gene>
<feature type="repeat" description="WD" evidence="3">
    <location>
        <begin position="343"/>
        <end position="384"/>
    </location>
</feature>
<comment type="caution">
    <text evidence="4">The sequence shown here is derived from an EMBL/GenBank/DDBJ whole genome shotgun (WGS) entry which is preliminary data.</text>
</comment>
<evidence type="ECO:0000256" key="3">
    <source>
        <dbReference type="PROSITE-ProRule" id="PRU00221"/>
    </source>
</evidence>
<dbReference type="PROSITE" id="PS00678">
    <property type="entry name" value="WD_REPEATS_1"/>
    <property type="match status" value="1"/>
</dbReference>
<dbReference type="Pfam" id="PF00805">
    <property type="entry name" value="Pentapeptide"/>
    <property type="match status" value="1"/>
</dbReference>
<sequence>MEKICSIAGCQTLAEIICQCKQEIFCDYHTSSHVTTEGNHSIQRLRVEIPPGKKSKLLKHLKKYSLMIQETRSKLRENGKRIINKIYQDINNCDKKLQILQEQVFNHIIHYSKVIKIMKSSDNYMDKLLLSSKENIKNESFTWTIPSVDSSIKTFDEFFTLKGEAIPFSYYSSEKRNKLLSTLKSVNNKIALHMLAQETIKSDSESQKILLDIIKNSANKKEYESIAWKAFTILSKIAYNFSGLNLQGINIQNAEMIGGKFIDTDFRNANFKQVKINYQVFSEAVINIHVLKGIEMGKNNFEGHRKNISCMKFSQDGRILVTGSEDLTIRVWDLKTGHCYIILEGHVDLIFSLDISSNSSEIISGGKEGVVKLWDTTTGTCQGNYRINTDGIVSTVTCISFANEYIIATSMNREILGWSKDGSLIFNCLIANAIFSLALPLLPNPDNSWNIFVGTRQGELILFKSNNSNKPYWIQKNSHTQTISSISVSENSKHLITAGVDDKIRIWKQSVSRLFNQQNYIMVKEITAGCWGFLYSKMFSGSEMLAVKGQQTIKLFNRKTLNLIGSLEREKEILSMDILSDGSMIAYSEGSVVIFKKTSELLKFN</sequence>
<dbReference type="OrthoDB" id="200206at2759"/>
<dbReference type="Gene3D" id="2.160.20.80">
    <property type="entry name" value="E3 ubiquitin-protein ligase SopA"/>
    <property type="match status" value="1"/>
</dbReference>
<dbReference type="InterPro" id="IPR001680">
    <property type="entry name" value="WD40_rpt"/>
</dbReference>
<dbReference type="AlphaFoldDB" id="A0A1R2CMB4"/>
<keyword evidence="5" id="KW-1185">Reference proteome</keyword>
<dbReference type="InterPro" id="IPR001646">
    <property type="entry name" value="5peptide_repeat"/>
</dbReference>
<evidence type="ECO:0000313" key="5">
    <source>
        <dbReference type="Proteomes" id="UP000187209"/>
    </source>
</evidence>
<keyword evidence="1 3" id="KW-0853">WD repeat</keyword>
<dbReference type="InterPro" id="IPR019775">
    <property type="entry name" value="WD40_repeat_CS"/>
</dbReference>
<feature type="repeat" description="WD" evidence="3">
    <location>
        <begin position="476"/>
        <end position="508"/>
    </location>
</feature>
<dbReference type="PROSITE" id="PS50082">
    <property type="entry name" value="WD_REPEATS_2"/>
    <property type="match status" value="3"/>
</dbReference>
<accession>A0A1R2CMB4</accession>